<dbReference type="RefSeq" id="WP_085882807.1">
    <property type="nucleotide sequence ID" value="NZ_FWFR01000001.1"/>
</dbReference>
<protein>
    <submittedName>
        <fullName evidence="1">Uncharacterized protein</fullName>
    </submittedName>
</protein>
<sequence>MSGARAVLMADGRRLHLQHGPIDIVAEAFGPSAEIEAAYAQAAAVFGGLLGELVGELDILRSDVNGLDRLPAGAVARRMVAATLAHRPLYVTPMAAVAGAVAERVLAALVAGRRLERAYVNNGGDIALHLTPGTSLDAAIVANQDAPAIDGRIAIPFDSAIRGIATSGWRGRSLSFGIADAVTVLARDAPAADVAATLIANAVNIDHPAVRRAPAEAVRDESELGARLVTVAVGPLPDEAVARALASGAARAEAMRRQGLIEAASLVLQGKTRIVGDPAGAAVAAGGDQGL</sequence>
<reference evidence="1 2" key="1">
    <citation type="submission" date="2017-03" db="EMBL/GenBank/DDBJ databases">
        <authorList>
            <person name="Afonso C.L."/>
            <person name="Miller P.J."/>
            <person name="Scott M.A."/>
            <person name="Spackman E."/>
            <person name="Goraichik I."/>
            <person name="Dimitrov K.M."/>
            <person name="Suarez D.L."/>
            <person name="Swayne D.E."/>
        </authorList>
    </citation>
    <scope>NUCLEOTIDE SEQUENCE [LARGE SCALE GENOMIC DNA]</scope>
    <source>
        <strain evidence="1 2">CECT 7691</strain>
    </source>
</reference>
<dbReference type="NCBIfam" id="NF003322">
    <property type="entry name" value="PRK04334.1-2"/>
    <property type="match status" value="1"/>
</dbReference>
<accession>A0A1Y5SIZ7</accession>
<dbReference type="SUPFAM" id="SSF143631">
    <property type="entry name" value="ApbE-like"/>
    <property type="match status" value="1"/>
</dbReference>
<dbReference type="InterPro" id="IPR007183">
    <property type="entry name" value="UPF0280"/>
</dbReference>
<evidence type="ECO:0000313" key="1">
    <source>
        <dbReference type="EMBL" id="SLN38718.1"/>
    </source>
</evidence>
<gene>
    <name evidence="1" type="ORF">OCH7691_01606</name>
</gene>
<evidence type="ECO:0000313" key="2">
    <source>
        <dbReference type="Proteomes" id="UP000193200"/>
    </source>
</evidence>
<name>A0A1Y5SIZ7_9PROT</name>
<keyword evidence="2" id="KW-1185">Reference proteome</keyword>
<proteinExistence type="predicted"/>
<dbReference type="AlphaFoldDB" id="A0A1Y5SIZ7"/>
<dbReference type="InParanoid" id="A0A1Y5SIZ7"/>
<organism evidence="1 2">
    <name type="scientific">Oceanibacterium hippocampi</name>
    <dbReference type="NCBI Taxonomy" id="745714"/>
    <lineage>
        <taxon>Bacteria</taxon>
        <taxon>Pseudomonadati</taxon>
        <taxon>Pseudomonadota</taxon>
        <taxon>Alphaproteobacteria</taxon>
        <taxon>Sneathiellales</taxon>
        <taxon>Sneathiellaceae</taxon>
        <taxon>Oceanibacterium</taxon>
    </lineage>
</organism>
<dbReference type="InterPro" id="IPR003374">
    <property type="entry name" value="ApbE-like_sf"/>
</dbReference>
<dbReference type="Gene3D" id="3.10.520.10">
    <property type="entry name" value="ApbE-like domains"/>
    <property type="match status" value="1"/>
</dbReference>
<dbReference type="OrthoDB" id="9814719at2"/>
<dbReference type="PIRSF" id="PIRSF006421">
    <property type="entry name" value="UCP006421"/>
    <property type="match status" value="1"/>
</dbReference>
<dbReference type="Proteomes" id="UP000193200">
    <property type="component" value="Unassembled WGS sequence"/>
</dbReference>
<dbReference type="EMBL" id="FWFR01000001">
    <property type="protein sequence ID" value="SLN38718.1"/>
    <property type="molecule type" value="Genomic_DNA"/>
</dbReference>